<feature type="non-terminal residue" evidence="1">
    <location>
        <position position="243"/>
    </location>
</feature>
<reference evidence="1" key="1">
    <citation type="submission" date="2021-06" db="EMBL/GenBank/DDBJ databases">
        <authorList>
            <person name="Kallberg Y."/>
            <person name="Tangrot J."/>
            <person name="Rosling A."/>
        </authorList>
    </citation>
    <scope>NUCLEOTIDE SEQUENCE</scope>
    <source>
        <strain evidence="1">CL356</strain>
    </source>
</reference>
<dbReference type="Proteomes" id="UP000789525">
    <property type="component" value="Unassembled WGS sequence"/>
</dbReference>
<proteinExistence type="predicted"/>
<accession>A0ACA9M7G6</accession>
<dbReference type="EMBL" id="CAJVPT010010305">
    <property type="protein sequence ID" value="CAG8569028.1"/>
    <property type="molecule type" value="Genomic_DNA"/>
</dbReference>
<evidence type="ECO:0000313" key="1">
    <source>
        <dbReference type="EMBL" id="CAG8569028.1"/>
    </source>
</evidence>
<comment type="caution">
    <text evidence="1">The sequence shown here is derived from an EMBL/GenBank/DDBJ whole genome shotgun (WGS) entry which is preliminary data.</text>
</comment>
<keyword evidence="2" id="KW-1185">Reference proteome</keyword>
<organism evidence="1 2">
    <name type="scientific">Acaulospora colombiana</name>
    <dbReference type="NCBI Taxonomy" id="27376"/>
    <lineage>
        <taxon>Eukaryota</taxon>
        <taxon>Fungi</taxon>
        <taxon>Fungi incertae sedis</taxon>
        <taxon>Mucoromycota</taxon>
        <taxon>Glomeromycotina</taxon>
        <taxon>Glomeromycetes</taxon>
        <taxon>Diversisporales</taxon>
        <taxon>Acaulosporaceae</taxon>
        <taxon>Acaulospora</taxon>
    </lineage>
</organism>
<protein>
    <submittedName>
        <fullName evidence="1">13421_t:CDS:1</fullName>
    </submittedName>
</protein>
<sequence>MLRTFQFGFSPNKTTNSTESLGRVKALTTFDAITLTDRNFDQDFLPLVTSRSTVFSFPGSTDGAQAAAPFPKETTLSPPPGIAQKVQLQRRVVRFRDQFTPHLWINFKTRLGGIWERVTLDSFVGAAGVKEGEQRTSRYAKYIKFNCGDQSRFSPCPNSPVYIISRMNQLLESRSTSTVDALIDAAQAVAITVLFYDTSLTLGEEVRATYIAILQTSHSIPTLITRYNTCGPKNGMLLRRASI</sequence>
<name>A0ACA9M7G6_9GLOM</name>
<evidence type="ECO:0000313" key="2">
    <source>
        <dbReference type="Proteomes" id="UP000789525"/>
    </source>
</evidence>
<gene>
    <name evidence="1" type="ORF">ACOLOM_LOCUS5529</name>
</gene>